<evidence type="ECO:0000256" key="1">
    <source>
        <dbReference type="SAM" id="SignalP"/>
    </source>
</evidence>
<name>A0ABS5ZEV8_9GAMM</name>
<comment type="caution">
    <text evidence="2">The sequence shown here is derived from an EMBL/GenBank/DDBJ whole genome shotgun (WGS) entry which is preliminary data.</text>
</comment>
<dbReference type="Proteomes" id="UP000690515">
    <property type="component" value="Unassembled WGS sequence"/>
</dbReference>
<accession>A0ABS5ZEV8</accession>
<protein>
    <submittedName>
        <fullName evidence="2">Uncharacterized protein</fullName>
    </submittedName>
</protein>
<gene>
    <name evidence="2" type="ORF">KCG35_15690</name>
</gene>
<sequence length="91" mass="10667">MLKLTKWAIISALCVTANLHAVEFITQSPKGFMDFKLKDGLRVQTHYHIQQKHMQDVRRVMVRTGFMIQRLKVSTICITYSKMGVFKQEEH</sequence>
<feature type="signal peptide" evidence="1">
    <location>
        <begin position="1"/>
        <end position="21"/>
    </location>
</feature>
<feature type="chain" id="PRO_5045364386" evidence="1">
    <location>
        <begin position="22"/>
        <end position="91"/>
    </location>
</feature>
<reference evidence="2 3" key="1">
    <citation type="submission" date="2021-04" db="EMBL/GenBank/DDBJ databases">
        <authorList>
            <person name="Pira H."/>
            <person name="Risdian C."/>
            <person name="Wink J."/>
        </authorList>
    </citation>
    <scope>NUCLEOTIDE SEQUENCE [LARGE SCALE GENOMIC DNA]</scope>
    <source>
        <strain evidence="2 3">WH53</strain>
    </source>
</reference>
<organism evidence="2 3">
    <name type="scientific">Zooshikella harenae</name>
    <dbReference type="NCBI Taxonomy" id="2827238"/>
    <lineage>
        <taxon>Bacteria</taxon>
        <taxon>Pseudomonadati</taxon>
        <taxon>Pseudomonadota</taxon>
        <taxon>Gammaproteobacteria</taxon>
        <taxon>Oceanospirillales</taxon>
        <taxon>Zooshikellaceae</taxon>
        <taxon>Zooshikella</taxon>
    </lineage>
</organism>
<keyword evidence="1" id="KW-0732">Signal</keyword>
<evidence type="ECO:0000313" key="2">
    <source>
        <dbReference type="EMBL" id="MBU2712510.1"/>
    </source>
</evidence>
<proteinExistence type="predicted"/>
<dbReference type="EMBL" id="JAGSOY010000040">
    <property type="protein sequence ID" value="MBU2712510.1"/>
    <property type="molecule type" value="Genomic_DNA"/>
</dbReference>
<evidence type="ECO:0000313" key="3">
    <source>
        <dbReference type="Proteomes" id="UP000690515"/>
    </source>
</evidence>
<dbReference type="RefSeq" id="WP_215820739.1">
    <property type="nucleotide sequence ID" value="NZ_JAGSOY010000040.1"/>
</dbReference>
<keyword evidence="3" id="KW-1185">Reference proteome</keyword>